<evidence type="ECO:0000313" key="2">
    <source>
        <dbReference type="EMBL" id="KAK7260168.1"/>
    </source>
</evidence>
<evidence type="ECO:0000313" key="3">
    <source>
        <dbReference type="Proteomes" id="UP001372338"/>
    </source>
</evidence>
<organism evidence="2 3">
    <name type="scientific">Crotalaria pallida</name>
    <name type="common">Smooth rattlebox</name>
    <name type="synonym">Crotalaria striata</name>
    <dbReference type="NCBI Taxonomy" id="3830"/>
    <lineage>
        <taxon>Eukaryota</taxon>
        <taxon>Viridiplantae</taxon>
        <taxon>Streptophyta</taxon>
        <taxon>Embryophyta</taxon>
        <taxon>Tracheophyta</taxon>
        <taxon>Spermatophyta</taxon>
        <taxon>Magnoliopsida</taxon>
        <taxon>eudicotyledons</taxon>
        <taxon>Gunneridae</taxon>
        <taxon>Pentapetalae</taxon>
        <taxon>rosids</taxon>
        <taxon>fabids</taxon>
        <taxon>Fabales</taxon>
        <taxon>Fabaceae</taxon>
        <taxon>Papilionoideae</taxon>
        <taxon>50 kb inversion clade</taxon>
        <taxon>genistoids sensu lato</taxon>
        <taxon>core genistoids</taxon>
        <taxon>Crotalarieae</taxon>
        <taxon>Crotalaria</taxon>
    </lineage>
</organism>
<dbReference type="Proteomes" id="UP001372338">
    <property type="component" value="Unassembled WGS sequence"/>
</dbReference>
<evidence type="ECO:0000256" key="1">
    <source>
        <dbReference type="SAM" id="MobiDB-lite"/>
    </source>
</evidence>
<proteinExistence type="predicted"/>
<keyword evidence="3" id="KW-1185">Reference proteome</keyword>
<dbReference type="AlphaFoldDB" id="A0AAN9HXU8"/>
<protein>
    <submittedName>
        <fullName evidence="2">Uncharacterized protein</fullName>
    </submittedName>
</protein>
<name>A0AAN9HXU8_CROPI</name>
<sequence>MDRRCCCAPPQVVVPSFGSGSSWVVVNRVEPRHLDLECINALGFSGSNRLTLSVSELKDLYINSAEKDLKKKEKEIQAKEAELRRKGQFPTSLSQSEALQISPNGEGLKSGGSM</sequence>
<feature type="compositionally biased region" description="Polar residues" evidence="1">
    <location>
        <begin position="89"/>
        <end position="103"/>
    </location>
</feature>
<feature type="region of interest" description="Disordered" evidence="1">
    <location>
        <begin position="82"/>
        <end position="114"/>
    </location>
</feature>
<gene>
    <name evidence="2" type="ORF">RIF29_25988</name>
</gene>
<accession>A0AAN9HXU8</accession>
<reference evidence="2 3" key="1">
    <citation type="submission" date="2024-01" db="EMBL/GenBank/DDBJ databases">
        <title>The genomes of 5 underutilized Papilionoideae crops provide insights into root nodulation and disease resistanc.</title>
        <authorList>
            <person name="Yuan L."/>
        </authorList>
    </citation>
    <scope>NUCLEOTIDE SEQUENCE [LARGE SCALE GENOMIC DNA]</scope>
    <source>
        <strain evidence="2">ZHUSHIDOU_FW_LH</strain>
        <tissue evidence="2">Leaf</tissue>
    </source>
</reference>
<comment type="caution">
    <text evidence="2">The sequence shown here is derived from an EMBL/GenBank/DDBJ whole genome shotgun (WGS) entry which is preliminary data.</text>
</comment>
<dbReference type="EMBL" id="JAYWIO010000005">
    <property type="protein sequence ID" value="KAK7260168.1"/>
    <property type="molecule type" value="Genomic_DNA"/>
</dbReference>